<dbReference type="AlphaFoldDB" id="A0A098B6V8"/>
<name>A0A098B6V8_DESHA</name>
<proteinExistence type="predicted"/>
<keyword evidence="1" id="KW-0378">Hydrolase</keyword>
<dbReference type="PATRIC" id="fig|49338.4.peg.3988"/>
<reference evidence="1" key="1">
    <citation type="submission" date="2014-07" db="EMBL/GenBank/DDBJ databases">
        <authorList>
            <person name="Hornung V.Bastian."/>
        </authorList>
    </citation>
    <scope>NUCLEOTIDE SEQUENCE</scope>
    <source>
        <strain evidence="1">PCE-S</strain>
    </source>
</reference>
<dbReference type="EMBL" id="LK996017">
    <property type="protein sequence ID" value="CDX03601.1"/>
    <property type="molecule type" value="Genomic_DNA"/>
</dbReference>
<dbReference type="RefSeq" id="WP_144675905.1">
    <property type="nucleotide sequence ID" value="NZ_JAYFNZ010000015.1"/>
</dbReference>
<accession>A0A098B6V8</accession>
<dbReference type="SUPFAM" id="SSF109604">
    <property type="entry name" value="HD-domain/PDEase-like"/>
    <property type="match status" value="1"/>
</dbReference>
<organism evidence="1">
    <name type="scientific">Desulfitobacterium hafniense</name>
    <name type="common">Desulfitobacterium frappieri</name>
    <dbReference type="NCBI Taxonomy" id="49338"/>
    <lineage>
        <taxon>Bacteria</taxon>
        <taxon>Bacillati</taxon>
        <taxon>Bacillota</taxon>
        <taxon>Clostridia</taxon>
        <taxon>Eubacteriales</taxon>
        <taxon>Desulfitobacteriaceae</taxon>
        <taxon>Desulfitobacterium</taxon>
    </lineage>
</organism>
<protein>
    <submittedName>
        <fullName evidence="1">HD hydrolase</fullName>
    </submittedName>
</protein>
<evidence type="ECO:0000313" key="1">
    <source>
        <dbReference type="EMBL" id="CDX03601.1"/>
    </source>
</evidence>
<dbReference type="GO" id="GO:0016787">
    <property type="term" value="F:hydrolase activity"/>
    <property type="evidence" value="ECO:0007669"/>
    <property type="project" value="UniProtKB-KW"/>
</dbReference>
<sequence length="190" mass="22357">MKKWISSRLSSRANFNSLAEYKECLQGLLDHESVLMMEDFIQHGRTTCLEHSLYVSYTGYKVCRLLGLDWRSAARGGMLHDFFLYDWHTTKPDNGLHGFTHPLTALENAYELFELNDREKDIILRHMWPLTVTPPKYKEALIIALIDKYWALLETLRLGKEIKNGSLKKKLYNQWEVPEKLTHVREELTE</sequence>
<gene>
    <name evidence="1" type="ORF">DPCES_3715</name>
</gene>